<accession>A0AAD6WXL3</accession>
<evidence type="ECO:0000313" key="2">
    <source>
        <dbReference type="EMBL" id="KAJ7027126.1"/>
    </source>
</evidence>
<name>A0AAD6WXL3_9AGAR</name>
<reference evidence="2" key="1">
    <citation type="submission" date="2023-03" db="EMBL/GenBank/DDBJ databases">
        <title>Massive genome expansion in bonnet fungi (Mycena s.s.) driven by repeated elements and novel gene families across ecological guilds.</title>
        <authorList>
            <consortium name="Lawrence Berkeley National Laboratory"/>
            <person name="Harder C.B."/>
            <person name="Miyauchi S."/>
            <person name="Viragh M."/>
            <person name="Kuo A."/>
            <person name="Thoen E."/>
            <person name="Andreopoulos B."/>
            <person name="Lu D."/>
            <person name="Skrede I."/>
            <person name="Drula E."/>
            <person name="Henrissat B."/>
            <person name="Morin E."/>
            <person name="Kohler A."/>
            <person name="Barry K."/>
            <person name="LaButti K."/>
            <person name="Morin E."/>
            <person name="Salamov A."/>
            <person name="Lipzen A."/>
            <person name="Mereny Z."/>
            <person name="Hegedus B."/>
            <person name="Baldrian P."/>
            <person name="Stursova M."/>
            <person name="Weitz H."/>
            <person name="Taylor A."/>
            <person name="Grigoriev I.V."/>
            <person name="Nagy L.G."/>
            <person name="Martin F."/>
            <person name="Kauserud H."/>
        </authorList>
    </citation>
    <scope>NUCLEOTIDE SEQUENCE</scope>
    <source>
        <strain evidence="2">CBHHK200</strain>
    </source>
</reference>
<dbReference type="EMBL" id="JARJCM010000129">
    <property type="protein sequence ID" value="KAJ7027126.1"/>
    <property type="molecule type" value="Genomic_DNA"/>
</dbReference>
<evidence type="ECO:0000256" key="1">
    <source>
        <dbReference type="SAM" id="MobiDB-lite"/>
    </source>
</evidence>
<feature type="region of interest" description="Disordered" evidence="1">
    <location>
        <begin position="13"/>
        <end position="32"/>
    </location>
</feature>
<dbReference type="AlphaFoldDB" id="A0AAD6WXL3"/>
<organism evidence="2 3">
    <name type="scientific">Mycena alexandri</name>
    <dbReference type="NCBI Taxonomy" id="1745969"/>
    <lineage>
        <taxon>Eukaryota</taxon>
        <taxon>Fungi</taxon>
        <taxon>Dikarya</taxon>
        <taxon>Basidiomycota</taxon>
        <taxon>Agaricomycotina</taxon>
        <taxon>Agaricomycetes</taxon>
        <taxon>Agaricomycetidae</taxon>
        <taxon>Agaricales</taxon>
        <taxon>Marasmiineae</taxon>
        <taxon>Mycenaceae</taxon>
        <taxon>Mycena</taxon>
    </lineage>
</organism>
<protein>
    <submittedName>
        <fullName evidence="2">Uncharacterized protein</fullName>
    </submittedName>
</protein>
<gene>
    <name evidence="2" type="ORF">C8F04DRAFT_1189937</name>
</gene>
<proteinExistence type="predicted"/>
<dbReference type="Proteomes" id="UP001218188">
    <property type="component" value="Unassembled WGS sequence"/>
</dbReference>
<sequence length="241" mass="26089">MKVWLLVRVAGSVAKSGGREEEREDGGGGGVRNMKLCNSAYRALTKRLPPGASVPIGRSLLSSPLLPPPPSRHSPPDQHHNASPRNPGGDGGRHPGARRTQYPPQTDSHVNLHLWARLSCRACPTFMSVPRPPFSFSMFGKHATHLTTLRRIWARRLPICFSRGKLETFTLLLTPTLCLRARLASRQPALSPCAVFEPGVAADSFQRAPVVQAPTSCLRARLASRQPALSPCAAFESGVAD</sequence>
<feature type="region of interest" description="Disordered" evidence="1">
    <location>
        <begin position="54"/>
        <end position="106"/>
    </location>
</feature>
<comment type="caution">
    <text evidence="2">The sequence shown here is derived from an EMBL/GenBank/DDBJ whole genome shotgun (WGS) entry which is preliminary data.</text>
</comment>
<keyword evidence="3" id="KW-1185">Reference proteome</keyword>
<evidence type="ECO:0000313" key="3">
    <source>
        <dbReference type="Proteomes" id="UP001218188"/>
    </source>
</evidence>